<dbReference type="InterPro" id="IPR000244">
    <property type="entry name" value="Ribosomal_bL9"/>
</dbReference>
<proteinExistence type="inferred from homology"/>
<protein>
    <recommendedName>
        <fullName evidence="6 7">Large ribosomal subunit protein bL9</fullName>
    </recommendedName>
</protein>
<feature type="domain" description="Ribosomal protein L9" evidence="8">
    <location>
        <begin position="13"/>
        <end position="40"/>
    </location>
</feature>
<dbReference type="InterPro" id="IPR020594">
    <property type="entry name" value="Ribosomal_bL9_bac/chp"/>
</dbReference>
<dbReference type="Gene3D" id="3.40.5.10">
    <property type="entry name" value="Ribosomal protein L9, N-terminal domain"/>
    <property type="match status" value="1"/>
</dbReference>
<dbReference type="InterPro" id="IPR036935">
    <property type="entry name" value="Ribosomal_bL9_N_sf"/>
</dbReference>
<gene>
    <name evidence="7" type="primary">rplI</name>
    <name evidence="9" type="ORF">SAMN05444167_3927</name>
</gene>
<evidence type="ECO:0000256" key="5">
    <source>
        <dbReference type="ARBA" id="ARBA00023274"/>
    </source>
</evidence>
<reference evidence="9 10" key="1">
    <citation type="submission" date="2016-10" db="EMBL/GenBank/DDBJ databases">
        <authorList>
            <person name="de Groot N.N."/>
        </authorList>
    </citation>
    <scope>NUCLEOTIDE SEQUENCE [LARGE SCALE GENOMIC DNA]</scope>
    <source>
        <strain evidence="9 10">GAS232</strain>
    </source>
</reference>
<evidence type="ECO:0000256" key="1">
    <source>
        <dbReference type="ARBA" id="ARBA00010605"/>
    </source>
</evidence>
<keyword evidence="5 7" id="KW-0687">Ribonucleoprotein</keyword>
<dbReference type="GO" id="GO:0003735">
    <property type="term" value="F:structural constituent of ribosome"/>
    <property type="evidence" value="ECO:0007669"/>
    <property type="project" value="InterPro"/>
</dbReference>
<dbReference type="GO" id="GO:1990904">
    <property type="term" value="C:ribonucleoprotein complex"/>
    <property type="evidence" value="ECO:0007669"/>
    <property type="project" value="UniProtKB-KW"/>
</dbReference>
<keyword evidence="3 7" id="KW-0694">RNA-binding</keyword>
<dbReference type="Gene3D" id="3.10.430.100">
    <property type="entry name" value="Ribosomal protein L9, C-terminal domain"/>
    <property type="match status" value="1"/>
</dbReference>
<sequence length="168" mass="18376">MEVILKEDVESLGHRGDVVKVANGYGRNYLLPQHLAIEATNANKAVIKQMQESAARKAAKDKAVAQEQAEKLNAVELTFERKVGANDVLFGSVTSADIAAELAKQGYEIDRRKVHLEEPLKQIGEFHVPVKIYREVSAHVKVTVKSDDPNYVPGANAVVAAEETATEE</sequence>
<keyword evidence="2 7" id="KW-0699">rRNA-binding</keyword>
<evidence type="ECO:0000313" key="10">
    <source>
        <dbReference type="Proteomes" id="UP000182427"/>
    </source>
</evidence>
<dbReference type="AlphaFoldDB" id="A0A1G7QPJ6"/>
<evidence type="ECO:0000256" key="7">
    <source>
        <dbReference type="HAMAP-Rule" id="MF_00503"/>
    </source>
</evidence>
<organism evidence="9 10">
    <name type="scientific">Terriglobus roseus</name>
    <dbReference type="NCBI Taxonomy" id="392734"/>
    <lineage>
        <taxon>Bacteria</taxon>
        <taxon>Pseudomonadati</taxon>
        <taxon>Acidobacteriota</taxon>
        <taxon>Terriglobia</taxon>
        <taxon>Terriglobales</taxon>
        <taxon>Acidobacteriaceae</taxon>
        <taxon>Terriglobus</taxon>
    </lineage>
</organism>
<evidence type="ECO:0000256" key="6">
    <source>
        <dbReference type="ARBA" id="ARBA00035292"/>
    </source>
</evidence>
<dbReference type="PROSITE" id="PS00651">
    <property type="entry name" value="RIBOSOMAL_L9"/>
    <property type="match status" value="1"/>
</dbReference>
<dbReference type="InterPro" id="IPR020069">
    <property type="entry name" value="Ribosomal_bL9_C"/>
</dbReference>
<dbReference type="Pfam" id="PF01281">
    <property type="entry name" value="Ribosomal_L9_N"/>
    <property type="match status" value="1"/>
</dbReference>
<evidence type="ECO:0000259" key="8">
    <source>
        <dbReference type="PROSITE" id="PS00651"/>
    </source>
</evidence>
<dbReference type="SUPFAM" id="SSF55653">
    <property type="entry name" value="Ribosomal protein L9 C-domain"/>
    <property type="match status" value="1"/>
</dbReference>
<dbReference type="SUPFAM" id="SSF55658">
    <property type="entry name" value="L9 N-domain-like"/>
    <property type="match status" value="1"/>
</dbReference>
<dbReference type="EMBL" id="LT629690">
    <property type="protein sequence ID" value="SDF99779.1"/>
    <property type="molecule type" value="Genomic_DNA"/>
</dbReference>
<dbReference type="HAMAP" id="MF_00503">
    <property type="entry name" value="Ribosomal_bL9"/>
    <property type="match status" value="1"/>
</dbReference>
<dbReference type="InterPro" id="IPR036791">
    <property type="entry name" value="Ribosomal_bL9_C_sf"/>
</dbReference>
<dbReference type="GO" id="GO:0019843">
    <property type="term" value="F:rRNA binding"/>
    <property type="evidence" value="ECO:0007669"/>
    <property type="project" value="UniProtKB-UniRule"/>
</dbReference>
<dbReference type="InterPro" id="IPR009027">
    <property type="entry name" value="Ribosomal_bL9/RNase_H1_N"/>
</dbReference>
<dbReference type="PANTHER" id="PTHR21368">
    <property type="entry name" value="50S RIBOSOMAL PROTEIN L9"/>
    <property type="match status" value="1"/>
</dbReference>
<comment type="function">
    <text evidence="7">Binds to the 23S rRNA.</text>
</comment>
<evidence type="ECO:0000313" key="9">
    <source>
        <dbReference type="EMBL" id="SDF99779.1"/>
    </source>
</evidence>
<dbReference type="InterPro" id="IPR020070">
    <property type="entry name" value="Ribosomal_bL9_N"/>
</dbReference>
<name>A0A1G7QPJ6_9BACT</name>
<accession>A0A1G7QPJ6</accession>
<dbReference type="NCBIfam" id="TIGR00158">
    <property type="entry name" value="L9"/>
    <property type="match status" value="1"/>
</dbReference>
<evidence type="ECO:0000256" key="2">
    <source>
        <dbReference type="ARBA" id="ARBA00022730"/>
    </source>
</evidence>
<keyword evidence="4 7" id="KW-0689">Ribosomal protein</keyword>
<dbReference type="GO" id="GO:0006412">
    <property type="term" value="P:translation"/>
    <property type="evidence" value="ECO:0007669"/>
    <property type="project" value="UniProtKB-UniRule"/>
</dbReference>
<dbReference type="Pfam" id="PF03948">
    <property type="entry name" value="Ribosomal_L9_C"/>
    <property type="match status" value="1"/>
</dbReference>
<dbReference type="RefSeq" id="WP_083346641.1">
    <property type="nucleotide sequence ID" value="NZ_LT629690.1"/>
</dbReference>
<dbReference type="GO" id="GO:0005840">
    <property type="term" value="C:ribosome"/>
    <property type="evidence" value="ECO:0007669"/>
    <property type="project" value="UniProtKB-KW"/>
</dbReference>
<evidence type="ECO:0000256" key="3">
    <source>
        <dbReference type="ARBA" id="ARBA00022884"/>
    </source>
</evidence>
<dbReference type="OrthoDB" id="9788336at2"/>
<keyword evidence="10" id="KW-1185">Reference proteome</keyword>
<comment type="similarity">
    <text evidence="1 7">Belongs to the bacterial ribosomal protein bL9 family.</text>
</comment>
<dbReference type="Proteomes" id="UP000182427">
    <property type="component" value="Chromosome I"/>
</dbReference>
<evidence type="ECO:0000256" key="4">
    <source>
        <dbReference type="ARBA" id="ARBA00022980"/>
    </source>
</evidence>